<keyword evidence="2" id="KW-0812">Transmembrane</keyword>
<organism evidence="3 4">
    <name type="scientific">Ajellomyces capsulatus</name>
    <name type="common">Darling's disease fungus</name>
    <name type="synonym">Histoplasma capsulatum</name>
    <dbReference type="NCBI Taxonomy" id="5037"/>
    <lineage>
        <taxon>Eukaryota</taxon>
        <taxon>Fungi</taxon>
        <taxon>Dikarya</taxon>
        <taxon>Ascomycota</taxon>
        <taxon>Pezizomycotina</taxon>
        <taxon>Eurotiomycetes</taxon>
        <taxon>Eurotiomycetidae</taxon>
        <taxon>Onygenales</taxon>
        <taxon>Ajellomycetaceae</taxon>
        <taxon>Histoplasma</taxon>
    </lineage>
</organism>
<reference evidence="3" key="1">
    <citation type="submission" date="2021-01" db="EMBL/GenBank/DDBJ databases">
        <title>Chromosome-level genome assembly of a human fungal pathogen reveals clustering of transcriptionally co-regulated genes.</title>
        <authorList>
            <person name="Voorhies M."/>
            <person name="Cohen S."/>
            <person name="Shea T.P."/>
            <person name="Petrus S."/>
            <person name="Munoz J.F."/>
            <person name="Poplawski S."/>
            <person name="Goldman W.E."/>
            <person name="Michael T."/>
            <person name="Cuomo C.A."/>
            <person name="Sil A."/>
            <person name="Beyhan S."/>
        </authorList>
    </citation>
    <scope>NUCLEOTIDE SEQUENCE</scope>
    <source>
        <strain evidence="3">WU24</strain>
    </source>
</reference>
<feature type="transmembrane region" description="Helical" evidence="2">
    <location>
        <begin position="91"/>
        <end position="110"/>
    </location>
</feature>
<protein>
    <submittedName>
        <fullName evidence="3">Uncharacterized protein</fullName>
    </submittedName>
</protein>
<evidence type="ECO:0000256" key="2">
    <source>
        <dbReference type="SAM" id="Phobius"/>
    </source>
</evidence>
<feature type="compositionally biased region" description="Basic and acidic residues" evidence="1">
    <location>
        <begin position="1"/>
        <end position="14"/>
    </location>
</feature>
<dbReference type="VEuPathDB" id="FungiDB:I7I51_03878"/>
<feature type="compositionally biased region" description="Acidic residues" evidence="1">
    <location>
        <begin position="20"/>
        <end position="29"/>
    </location>
</feature>
<feature type="region of interest" description="Disordered" evidence="1">
    <location>
        <begin position="1"/>
        <end position="32"/>
    </location>
</feature>
<evidence type="ECO:0000256" key="1">
    <source>
        <dbReference type="SAM" id="MobiDB-lite"/>
    </source>
</evidence>
<evidence type="ECO:0000313" key="4">
    <source>
        <dbReference type="Proteomes" id="UP000663671"/>
    </source>
</evidence>
<sequence length="141" mass="15461">MERSRYSGKREIGGRVDLGWGDEDGEGAEETEKLANDVGKQQYWAVSGCGKSGRTGCLLPLPHPHGGDTIGYGNRSPSVWEHMQGLVGHILAWKIVVTCLFIFLPIVHGIRNCYGLPDPSCACVLVAVLLYCYLVCSRHMK</sequence>
<gene>
    <name evidence="3" type="ORF">I7I51_03878</name>
</gene>
<evidence type="ECO:0000313" key="3">
    <source>
        <dbReference type="EMBL" id="QSS61701.1"/>
    </source>
</evidence>
<dbReference type="AlphaFoldDB" id="A0A8A1M6V4"/>
<dbReference type="Proteomes" id="UP000663671">
    <property type="component" value="Chromosome 5"/>
</dbReference>
<name>A0A8A1M6V4_AJECA</name>
<accession>A0A8A1M6V4</accession>
<feature type="transmembrane region" description="Helical" evidence="2">
    <location>
        <begin position="116"/>
        <end position="136"/>
    </location>
</feature>
<proteinExistence type="predicted"/>
<keyword evidence="2" id="KW-1133">Transmembrane helix</keyword>
<keyword evidence="2" id="KW-0472">Membrane</keyword>
<dbReference type="EMBL" id="CP069111">
    <property type="protein sequence ID" value="QSS61701.1"/>
    <property type="molecule type" value="Genomic_DNA"/>
</dbReference>